<dbReference type="PANTHER" id="PTHR38471:SF2">
    <property type="entry name" value="FOUR HELIX BUNDLE PROTEIN"/>
    <property type="match status" value="1"/>
</dbReference>
<dbReference type="AlphaFoldDB" id="A0A1M6FKW6"/>
<accession>A0A1M6FKW6</accession>
<evidence type="ECO:0000313" key="1">
    <source>
        <dbReference type="EMBL" id="SHI98314.1"/>
    </source>
</evidence>
<keyword evidence="2" id="KW-1185">Reference proteome</keyword>
<evidence type="ECO:0000313" key="2">
    <source>
        <dbReference type="Proteomes" id="UP000184335"/>
    </source>
</evidence>
<dbReference type="Proteomes" id="UP000184335">
    <property type="component" value="Unassembled WGS sequence"/>
</dbReference>
<dbReference type="RefSeq" id="WP_073179944.1">
    <property type="nucleotide sequence ID" value="NZ_FQYI01000007.1"/>
</dbReference>
<organism evidence="1 2">
    <name type="scientific">Cruoricaptor ignavus</name>
    <dbReference type="NCBI Taxonomy" id="1118202"/>
    <lineage>
        <taxon>Bacteria</taxon>
        <taxon>Pseudomonadati</taxon>
        <taxon>Bacteroidota</taxon>
        <taxon>Flavobacteriia</taxon>
        <taxon>Flavobacteriales</taxon>
        <taxon>Weeksellaceae</taxon>
        <taxon>Cruoricaptor</taxon>
    </lineage>
</organism>
<dbReference type="EMBL" id="FQYI01000007">
    <property type="protein sequence ID" value="SHI98314.1"/>
    <property type="molecule type" value="Genomic_DNA"/>
</dbReference>
<dbReference type="SUPFAM" id="SSF158446">
    <property type="entry name" value="IVS-encoded protein-like"/>
    <property type="match status" value="1"/>
</dbReference>
<protein>
    <submittedName>
        <fullName evidence="1">Four helix bundle protein</fullName>
    </submittedName>
</protein>
<name>A0A1M6FKW6_9FLAO</name>
<dbReference type="CDD" id="cd16377">
    <property type="entry name" value="23S_rRNA_IVP_like"/>
    <property type="match status" value="1"/>
</dbReference>
<dbReference type="Gene3D" id="1.20.1440.60">
    <property type="entry name" value="23S rRNA-intervening sequence"/>
    <property type="match status" value="1"/>
</dbReference>
<gene>
    <name evidence="1" type="ORF">SAMN05443429_10751</name>
</gene>
<dbReference type="NCBIfam" id="TIGR02436">
    <property type="entry name" value="four helix bundle protein"/>
    <property type="match status" value="1"/>
</dbReference>
<dbReference type="Pfam" id="PF05635">
    <property type="entry name" value="23S_rRNA_IVP"/>
    <property type="match status" value="1"/>
</dbReference>
<dbReference type="InterPro" id="IPR012657">
    <property type="entry name" value="23S_rRNA-intervening_sequence"/>
</dbReference>
<proteinExistence type="predicted"/>
<dbReference type="PANTHER" id="PTHR38471">
    <property type="entry name" value="FOUR HELIX BUNDLE PROTEIN"/>
    <property type="match status" value="1"/>
</dbReference>
<dbReference type="OrthoDB" id="5515766at2"/>
<sequence length="131" mass="15102">MPKIERFEDMEIWQRARALCQKIYAIIQDTPLKSNFKLANQIDGSSGSIMDNIAEGFERNGNKEFLQFLSIAKGSCGETRSQLYRLFDRNFINEKDFNSLLKECEDLSRKISAFMNYLNGSTLKGAKFKQP</sequence>
<dbReference type="InterPro" id="IPR036583">
    <property type="entry name" value="23S_rRNA_IVS_sf"/>
</dbReference>
<reference evidence="1 2" key="1">
    <citation type="submission" date="2016-11" db="EMBL/GenBank/DDBJ databases">
        <authorList>
            <person name="Jaros S."/>
            <person name="Januszkiewicz K."/>
            <person name="Wedrychowicz H."/>
        </authorList>
    </citation>
    <scope>NUCLEOTIDE SEQUENCE [LARGE SCALE GENOMIC DNA]</scope>
    <source>
        <strain evidence="1 2">DSM 25479</strain>
    </source>
</reference>
<dbReference type="STRING" id="1118202.SAMN05443429_10751"/>